<comment type="caution">
    <text evidence="2">The sequence shown here is derived from an EMBL/GenBank/DDBJ whole genome shotgun (WGS) entry which is preliminary data.</text>
</comment>
<keyword evidence="3" id="KW-1185">Reference proteome</keyword>
<proteinExistence type="predicted"/>
<name>A0ABT3HK79_9FLAO</name>
<feature type="chain" id="PRO_5047215589" evidence="1">
    <location>
        <begin position="22"/>
        <end position="117"/>
    </location>
</feature>
<protein>
    <submittedName>
        <fullName evidence="2">Uncharacterized protein</fullName>
    </submittedName>
</protein>
<reference evidence="2" key="1">
    <citation type="submission" date="2022-10" db="EMBL/GenBank/DDBJ databases">
        <title>Chryseobacterium babae sp. nov. isolated from the gut of the beetle Oryctes rhinoceros, and Chryseobacterium kimseyorum sp. nov., isolated from a stick insect rearing cage.</title>
        <authorList>
            <person name="Shelomi M."/>
            <person name="Han C.-J."/>
            <person name="Chen W.-M."/>
            <person name="Chen H.-K."/>
            <person name="Liaw S.-J."/>
            <person name="Muhle E."/>
            <person name="Clermont D."/>
        </authorList>
    </citation>
    <scope>NUCLEOTIDE SEQUENCE</scope>
    <source>
        <strain evidence="2">WLa1L2M3</strain>
    </source>
</reference>
<organism evidence="2 3">
    <name type="scientific">Chryseobacterium oryctis</name>
    <dbReference type="NCBI Taxonomy" id="2952618"/>
    <lineage>
        <taxon>Bacteria</taxon>
        <taxon>Pseudomonadati</taxon>
        <taxon>Bacteroidota</taxon>
        <taxon>Flavobacteriia</taxon>
        <taxon>Flavobacteriales</taxon>
        <taxon>Weeksellaceae</taxon>
        <taxon>Chryseobacterium group</taxon>
        <taxon>Chryseobacterium</taxon>
    </lineage>
</organism>
<accession>A0ABT3HK79</accession>
<dbReference type="RefSeq" id="WP_264742141.1">
    <property type="nucleotide sequence ID" value="NZ_JAPDHV010000001.1"/>
</dbReference>
<keyword evidence="1" id="KW-0732">Signal</keyword>
<sequence length="117" mass="13398">MKTSKSLFLTIALSFSATILAQKNDEIKITIKDSKGKKVQTIEKKENLPHFIQFGIMSKNHESFKNKYKVDVVYQNCVISPFISQQAKENNLAVAKLLDEKYGDIWKKDLEITPYGL</sequence>
<dbReference type="EMBL" id="JAPDHV010000001">
    <property type="protein sequence ID" value="MCW3160184.1"/>
    <property type="molecule type" value="Genomic_DNA"/>
</dbReference>
<evidence type="ECO:0000313" key="2">
    <source>
        <dbReference type="EMBL" id="MCW3160184.1"/>
    </source>
</evidence>
<evidence type="ECO:0000256" key="1">
    <source>
        <dbReference type="SAM" id="SignalP"/>
    </source>
</evidence>
<evidence type="ECO:0000313" key="3">
    <source>
        <dbReference type="Proteomes" id="UP001163719"/>
    </source>
</evidence>
<feature type="signal peptide" evidence="1">
    <location>
        <begin position="1"/>
        <end position="21"/>
    </location>
</feature>
<gene>
    <name evidence="2" type="ORF">OH806_02720</name>
</gene>
<dbReference type="Proteomes" id="UP001163719">
    <property type="component" value="Unassembled WGS sequence"/>
</dbReference>